<dbReference type="SUPFAM" id="SSF51905">
    <property type="entry name" value="FAD/NAD(P)-binding domain"/>
    <property type="match status" value="1"/>
</dbReference>
<dbReference type="InterPro" id="IPR006076">
    <property type="entry name" value="FAD-dep_OxRdtase"/>
</dbReference>
<comment type="caution">
    <text evidence="3">The sequence shown here is derived from an EMBL/GenBank/DDBJ whole genome shotgun (WGS) entry which is preliminary data.</text>
</comment>
<keyword evidence="4" id="KW-1185">Reference proteome</keyword>
<dbReference type="Proteomes" id="UP000077164">
    <property type="component" value="Unassembled WGS sequence"/>
</dbReference>
<dbReference type="Gene3D" id="3.30.9.10">
    <property type="entry name" value="D-Amino Acid Oxidase, subunit A, domain 2"/>
    <property type="match status" value="1"/>
</dbReference>
<proteinExistence type="predicted"/>
<dbReference type="OrthoDB" id="571248at2"/>
<dbReference type="AlphaFoldDB" id="A0A168AG05"/>
<gene>
    <name evidence="3" type="ORF">FBFR_00975</name>
</gene>
<dbReference type="InterPro" id="IPR036188">
    <property type="entry name" value="FAD/NAD-bd_sf"/>
</dbReference>
<evidence type="ECO:0000256" key="1">
    <source>
        <dbReference type="SAM" id="Phobius"/>
    </source>
</evidence>
<feature type="domain" description="FAD dependent oxidoreductase" evidence="2">
    <location>
        <begin position="31"/>
        <end position="381"/>
    </location>
</feature>
<feature type="transmembrane region" description="Helical" evidence="1">
    <location>
        <begin position="361"/>
        <end position="382"/>
    </location>
</feature>
<dbReference type="STRING" id="249352.SAMN05444395_101580"/>
<evidence type="ECO:0000313" key="3">
    <source>
        <dbReference type="EMBL" id="OAB31435.1"/>
    </source>
</evidence>
<dbReference type="PANTHER" id="PTHR13847:SF201">
    <property type="entry name" value="PUTATIBE OXIDOREDUCTASE"/>
    <property type="match status" value="1"/>
</dbReference>
<dbReference type="GO" id="GO:0005737">
    <property type="term" value="C:cytoplasm"/>
    <property type="evidence" value="ECO:0007669"/>
    <property type="project" value="TreeGrafter"/>
</dbReference>
<organism evidence="3 4">
    <name type="scientific">Flavobacterium fryxellicola</name>
    <dbReference type="NCBI Taxonomy" id="249352"/>
    <lineage>
        <taxon>Bacteria</taxon>
        <taxon>Pseudomonadati</taxon>
        <taxon>Bacteroidota</taxon>
        <taxon>Flavobacteriia</taxon>
        <taxon>Flavobacteriales</taxon>
        <taxon>Flavobacteriaceae</taxon>
        <taxon>Flavobacterium</taxon>
    </lineage>
</organism>
<protein>
    <submittedName>
        <fullName evidence="3">FAD-dependent oxidoreductase</fullName>
    </submittedName>
</protein>
<dbReference type="Gene3D" id="3.50.50.60">
    <property type="entry name" value="FAD/NAD(P)-binding domain"/>
    <property type="match status" value="1"/>
</dbReference>
<evidence type="ECO:0000313" key="4">
    <source>
        <dbReference type="Proteomes" id="UP000077164"/>
    </source>
</evidence>
<evidence type="ECO:0000259" key="2">
    <source>
        <dbReference type="Pfam" id="PF01266"/>
    </source>
</evidence>
<keyword evidence="1" id="KW-1133">Transmembrane helix</keyword>
<dbReference type="PANTHER" id="PTHR13847">
    <property type="entry name" value="SARCOSINE DEHYDROGENASE-RELATED"/>
    <property type="match status" value="1"/>
</dbReference>
<dbReference type="EMBL" id="LVJE01000001">
    <property type="protein sequence ID" value="OAB31435.1"/>
    <property type="molecule type" value="Genomic_DNA"/>
</dbReference>
<dbReference type="RefSeq" id="WP_066075642.1">
    <property type="nucleotide sequence ID" value="NZ_FRDK01000001.1"/>
</dbReference>
<accession>A0A168AG05</accession>
<reference evidence="3 4" key="1">
    <citation type="submission" date="2016-03" db="EMBL/GenBank/DDBJ databases">
        <title>Draft genome sequence of Flavobacterium fryxellicola DSM 16209.</title>
        <authorList>
            <person name="Shin S.-K."/>
            <person name="Yi H."/>
        </authorList>
    </citation>
    <scope>NUCLEOTIDE SEQUENCE [LARGE SCALE GENOMIC DNA]</scope>
    <source>
        <strain evidence="3 4">DSM 16209</strain>
    </source>
</reference>
<dbReference type="Pfam" id="PF01266">
    <property type="entry name" value="DAO"/>
    <property type="match status" value="1"/>
</dbReference>
<name>A0A168AG05_9FLAO</name>
<sequence length="401" mass="45388">MKLKSSEPFWLVKNGIINSYPSLRADLKTEILIVGGGITGSLIAHQCMNDGYKTALLDRREIGHGSTSATTSMLQYEIDVPLYQLIELIGEKAAIASYWACYKSIDDLKKIVQQVQSDCGFKKKESLYFAALKKDVSGLKKEFEARKKIGIPVKWLEADAIDKKFNIKHSHGGILSEQGGSIDAFQLAHDILAYNHEKGLQIFDKTDIKKVTYQQNGVTVLTEHGTTITAKKIIYCNGFESTEIIKDDFVKLLSTYAMVGERLEDDQSKLNDTLFWNTAEPYMYMRTTDDNRLLIGGEDEDFVDAQKRDSLLNVKSEKLTKYLKKILPHYDFRMDFVWAGTFGETKDGLPYIGKHPNFPSAYFVLGFGGNGITFSVIGMELVSKMLKNKKHPLADYFKFRR</sequence>
<keyword evidence="1" id="KW-0812">Transmembrane</keyword>
<keyword evidence="1" id="KW-0472">Membrane</keyword>